<evidence type="ECO:0000313" key="2">
    <source>
        <dbReference type="Proteomes" id="UP001151760"/>
    </source>
</evidence>
<evidence type="ECO:0000313" key="1">
    <source>
        <dbReference type="EMBL" id="GJS96981.1"/>
    </source>
</evidence>
<reference evidence="1" key="2">
    <citation type="submission" date="2022-01" db="EMBL/GenBank/DDBJ databases">
        <authorList>
            <person name="Yamashiro T."/>
            <person name="Shiraishi A."/>
            <person name="Satake H."/>
            <person name="Nakayama K."/>
        </authorList>
    </citation>
    <scope>NUCLEOTIDE SEQUENCE</scope>
</reference>
<reference evidence="1" key="1">
    <citation type="journal article" date="2022" name="Int. J. Mol. Sci.">
        <title>Draft Genome of Tanacetum Coccineum: Genomic Comparison of Closely Related Tanacetum-Family Plants.</title>
        <authorList>
            <person name="Yamashiro T."/>
            <person name="Shiraishi A."/>
            <person name="Nakayama K."/>
            <person name="Satake H."/>
        </authorList>
    </citation>
    <scope>NUCLEOTIDE SEQUENCE</scope>
</reference>
<keyword evidence="2" id="KW-1185">Reference proteome</keyword>
<dbReference type="EMBL" id="BQNB010011926">
    <property type="protein sequence ID" value="GJS96981.1"/>
    <property type="molecule type" value="Genomic_DNA"/>
</dbReference>
<proteinExistence type="predicted"/>
<dbReference type="Proteomes" id="UP001151760">
    <property type="component" value="Unassembled WGS sequence"/>
</dbReference>
<gene>
    <name evidence="1" type="ORF">Tco_0803949</name>
</gene>
<accession>A0ABQ5A5U5</accession>
<name>A0ABQ5A5U5_9ASTR</name>
<comment type="caution">
    <text evidence="1">The sequence shown here is derived from an EMBL/GenBank/DDBJ whole genome shotgun (WGS) entry which is preliminary data.</text>
</comment>
<protein>
    <submittedName>
        <fullName evidence="1">Uncharacterized protein</fullName>
    </submittedName>
</protein>
<organism evidence="1 2">
    <name type="scientific">Tanacetum coccineum</name>
    <dbReference type="NCBI Taxonomy" id="301880"/>
    <lineage>
        <taxon>Eukaryota</taxon>
        <taxon>Viridiplantae</taxon>
        <taxon>Streptophyta</taxon>
        <taxon>Embryophyta</taxon>
        <taxon>Tracheophyta</taxon>
        <taxon>Spermatophyta</taxon>
        <taxon>Magnoliopsida</taxon>
        <taxon>eudicotyledons</taxon>
        <taxon>Gunneridae</taxon>
        <taxon>Pentapetalae</taxon>
        <taxon>asterids</taxon>
        <taxon>campanulids</taxon>
        <taxon>Asterales</taxon>
        <taxon>Asteraceae</taxon>
        <taxon>Asteroideae</taxon>
        <taxon>Anthemideae</taxon>
        <taxon>Anthemidinae</taxon>
        <taxon>Tanacetum</taxon>
    </lineage>
</organism>
<sequence>MRKSIRLKVRKGMKEVQDKLTYYTNTVATNSQHVQDLRVMFHDMVSLLEAAEGEQPSVQVVTNEEKSLVVHNLKEMKSEGIVSMEDDLDDDELDKQPLSKRFKIMTPIPNLIPLNTFVLGHLLKPEEQQKSLHEFTDQLFGTTSSKFSPTPPQRTYTS</sequence>